<dbReference type="InterPro" id="IPR039577">
    <property type="entry name" value="Rad18"/>
</dbReference>
<dbReference type="InterPro" id="IPR001841">
    <property type="entry name" value="Znf_RING"/>
</dbReference>
<evidence type="ECO:0000259" key="3">
    <source>
        <dbReference type="PROSITE" id="PS50089"/>
    </source>
</evidence>
<evidence type="ECO:0000256" key="1">
    <source>
        <dbReference type="PROSITE-ProRule" id="PRU00175"/>
    </source>
</evidence>
<comment type="caution">
    <text evidence="4">The sequence shown here is derived from an EMBL/GenBank/DDBJ whole genome shotgun (WGS) entry which is preliminary data.</text>
</comment>
<dbReference type="GO" id="GO:0006513">
    <property type="term" value="P:protein monoubiquitination"/>
    <property type="evidence" value="ECO:0007669"/>
    <property type="project" value="InterPro"/>
</dbReference>
<evidence type="ECO:0000256" key="2">
    <source>
        <dbReference type="SAM" id="MobiDB-lite"/>
    </source>
</evidence>
<feature type="region of interest" description="Disordered" evidence="2">
    <location>
        <begin position="121"/>
        <end position="171"/>
    </location>
</feature>
<feature type="region of interest" description="Disordered" evidence="2">
    <location>
        <begin position="61"/>
        <end position="100"/>
    </location>
</feature>
<keyword evidence="1" id="KW-0479">Metal-binding</keyword>
<keyword evidence="1" id="KW-0862">Zinc</keyword>
<evidence type="ECO:0000313" key="5">
    <source>
        <dbReference type="Proteomes" id="UP000772434"/>
    </source>
</evidence>
<dbReference type="GO" id="GO:0008270">
    <property type="term" value="F:zinc ion binding"/>
    <property type="evidence" value="ECO:0007669"/>
    <property type="project" value="UniProtKB-KW"/>
</dbReference>
<dbReference type="SMART" id="SM00184">
    <property type="entry name" value="RING"/>
    <property type="match status" value="1"/>
</dbReference>
<dbReference type="PROSITE" id="PS50089">
    <property type="entry name" value="ZF_RING_2"/>
    <property type="match status" value="1"/>
</dbReference>
<dbReference type="EMBL" id="JADNRY010000016">
    <property type="protein sequence ID" value="KAF9073810.1"/>
    <property type="molecule type" value="Genomic_DNA"/>
</dbReference>
<dbReference type="GO" id="GO:0006301">
    <property type="term" value="P:DNA damage tolerance"/>
    <property type="evidence" value="ECO:0007669"/>
    <property type="project" value="InterPro"/>
</dbReference>
<keyword evidence="1" id="KW-0863">Zinc-finger</keyword>
<evidence type="ECO:0000313" key="4">
    <source>
        <dbReference type="EMBL" id="KAF9073810.1"/>
    </source>
</evidence>
<feature type="compositionally biased region" description="Polar residues" evidence="2">
    <location>
        <begin position="139"/>
        <end position="149"/>
    </location>
</feature>
<feature type="compositionally biased region" description="Low complexity" evidence="2">
    <location>
        <begin position="70"/>
        <end position="82"/>
    </location>
</feature>
<dbReference type="GO" id="GO:0097505">
    <property type="term" value="C:Rad6-Rad18 complex"/>
    <property type="evidence" value="ECO:0007669"/>
    <property type="project" value="TreeGrafter"/>
</dbReference>
<dbReference type="Proteomes" id="UP000772434">
    <property type="component" value="Unassembled WGS sequence"/>
</dbReference>
<reference evidence="4" key="1">
    <citation type="submission" date="2020-11" db="EMBL/GenBank/DDBJ databases">
        <authorList>
            <consortium name="DOE Joint Genome Institute"/>
            <person name="Ahrendt S."/>
            <person name="Riley R."/>
            <person name="Andreopoulos W."/>
            <person name="Labutti K."/>
            <person name="Pangilinan J."/>
            <person name="Ruiz-Duenas F.J."/>
            <person name="Barrasa J.M."/>
            <person name="Sanchez-Garcia M."/>
            <person name="Camarero S."/>
            <person name="Miyauchi S."/>
            <person name="Serrano A."/>
            <person name="Linde D."/>
            <person name="Babiker R."/>
            <person name="Drula E."/>
            <person name="Ayuso-Fernandez I."/>
            <person name="Pacheco R."/>
            <person name="Padilla G."/>
            <person name="Ferreira P."/>
            <person name="Barriuso J."/>
            <person name="Kellner H."/>
            <person name="Castanera R."/>
            <person name="Alfaro M."/>
            <person name="Ramirez L."/>
            <person name="Pisabarro A.G."/>
            <person name="Kuo A."/>
            <person name="Tritt A."/>
            <person name="Lipzen A."/>
            <person name="He G."/>
            <person name="Yan M."/>
            <person name="Ng V."/>
            <person name="Cullen D."/>
            <person name="Martin F."/>
            <person name="Rosso M.-N."/>
            <person name="Henrissat B."/>
            <person name="Hibbett D."/>
            <person name="Martinez A.T."/>
            <person name="Grigoriev I.V."/>
        </authorList>
    </citation>
    <scope>NUCLEOTIDE SEQUENCE</scope>
    <source>
        <strain evidence="4">AH 40177</strain>
    </source>
</reference>
<dbReference type="InterPro" id="IPR013083">
    <property type="entry name" value="Znf_RING/FYVE/PHD"/>
</dbReference>
<dbReference type="AlphaFoldDB" id="A0A9P5Q594"/>
<dbReference type="OrthoDB" id="6105938at2759"/>
<gene>
    <name evidence="4" type="ORF">BDP27DRAFT_266731</name>
</gene>
<dbReference type="PANTHER" id="PTHR14134:SF2">
    <property type="entry name" value="E3 UBIQUITIN-PROTEIN LIGASE RAD18"/>
    <property type="match status" value="1"/>
</dbReference>
<dbReference type="GO" id="GO:0061630">
    <property type="term" value="F:ubiquitin protein ligase activity"/>
    <property type="evidence" value="ECO:0007669"/>
    <property type="project" value="InterPro"/>
</dbReference>
<feature type="domain" description="RING-type" evidence="3">
    <location>
        <begin position="191"/>
        <end position="232"/>
    </location>
</feature>
<dbReference type="SUPFAM" id="SSF57850">
    <property type="entry name" value="RING/U-box"/>
    <property type="match status" value="1"/>
</dbReference>
<dbReference type="GO" id="GO:0005634">
    <property type="term" value="C:nucleus"/>
    <property type="evidence" value="ECO:0007669"/>
    <property type="project" value="TreeGrafter"/>
</dbReference>
<name>A0A9P5Q594_9AGAR</name>
<proteinExistence type="predicted"/>
<dbReference type="Pfam" id="PF13923">
    <property type="entry name" value="zf-C3HC4_2"/>
    <property type="match status" value="1"/>
</dbReference>
<feature type="compositionally biased region" description="Low complexity" evidence="2">
    <location>
        <begin position="121"/>
        <end position="135"/>
    </location>
</feature>
<dbReference type="GO" id="GO:0003697">
    <property type="term" value="F:single-stranded DNA binding"/>
    <property type="evidence" value="ECO:0007669"/>
    <property type="project" value="InterPro"/>
</dbReference>
<keyword evidence="5" id="KW-1185">Reference proteome</keyword>
<organism evidence="4 5">
    <name type="scientific">Rhodocollybia butyracea</name>
    <dbReference type="NCBI Taxonomy" id="206335"/>
    <lineage>
        <taxon>Eukaryota</taxon>
        <taxon>Fungi</taxon>
        <taxon>Dikarya</taxon>
        <taxon>Basidiomycota</taxon>
        <taxon>Agaricomycotina</taxon>
        <taxon>Agaricomycetes</taxon>
        <taxon>Agaricomycetidae</taxon>
        <taxon>Agaricales</taxon>
        <taxon>Marasmiineae</taxon>
        <taxon>Omphalotaceae</taxon>
        <taxon>Rhodocollybia</taxon>
    </lineage>
</organism>
<accession>A0A9P5Q594</accession>
<protein>
    <recommendedName>
        <fullName evidence="3">RING-type domain-containing protein</fullName>
    </recommendedName>
</protein>
<dbReference type="Gene3D" id="3.30.40.10">
    <property type="entry name" value="Zinc/RING finger domain, C3HC4 (zinc finger)"/>
    <property type="match status" value="1"/>
</dbReference>
<dbReference type="PANTHER" id="PTHR14134">
    <property type="entry name" value="E3 UBIQUITIN-PROTEIN LIGASE RAD18"/>
    <property type="match status" value="1"/>
</dbReference>
<sequence length="281" mass="30521">MATHYSEDEDDQFDLPDEIDFSAIGDDEWNAMQTQQISRQSGGITASREVNSIERVAETRTAGPEFIQGSSSHPLSLPLDSPAQSVGAETPSNGYFSDDGDFDDAFLNQLDQLETQLLNTGASATAPSSAAPGPAQLSPGVNSNPSQGGTLKRYRSPDSNDELATPYKKGKSKYEGDWTDMLDAYEDELTCPICYDVLVAAHLVNGCGHTLCGPCGHSWIVEKHRDTCPTCRTKCHALTPLIPNITADNFVQTHLRLRAALGDEGWKEGGSKLLEWQARKE</sequence>